<name>A0A4R3I6P1_9GAMM</name>
<dbReference type="Pfam" id="PF16811">
    <property type="entry name" value="TAtT"/>
    <property type="match status" value="1"/>
</dbReference>
<reference evidence="2 3" key="1">
    <citation type="submission" date="2019-03" db="EMBL/GenBank/DDBJ databases">
        <title>Genomic Encyclopedia of Archaeal and Bacterial Type Strains, Phase II (KMG-II): from individual species to whole genera.</title>
        <authorList>
            <person name="Goeker M."/>
        </authorList>
    </citation>
    <scope>NUCLEOTIDE SEQUENCE [LARGE SCALE GENOMIC DNA]</scope>
    <source>
        <strain evidence="2 3">DSM 15388</strain>
    </source>
</reference>
<dbReference type="RefSeq" id="WP_132701719.1">
    <property type="nucleotide sequence ID" value="NZ_SLZR01000008.1"/>
</dbReference>
<evidence type="ECO:0000313" key="3">
    <source>
        <dbReference type="Proteomes" id="UP000295793"/>
    </source>
</evidence>
<accession>A0A4R3I6P1</accession>
<dbReference type="EMBL" id="SLZR01000008">
    <property type="protein sequence ID" value="TCS40750.1"/>
    <property type="molecule type" value="Genomic_DNA"/>
</dbReference>
<dbReference type="InterPro" id="IPR031823">
    <property type="entry name" value="TatT"/>
</dbReference>
<protein>
    <submittedName>
        <fullName evidence="2">TRAP transporter TatT component family protein</fullName>
    </submittedName>
</protein>
<feature type="chain" id="PRO_5020601561" evidence="1">
    <location>
        <begin position="21"/>
        <end position="279"/>
    </location>
</feature>
<dbReference type="PROSITE" id="PS51257">
    <property type="entry name" value="PROKAR_LIPOPROTEIN"/>
    <property type="match status" value="1"/>
</dbReference>
<gene>
    <name evidence="2" type="ORF">BCF53_108110</name>
</gene>
<organism evidence="2 3">
    <name type="scientific">Reinekea marinisedimentorum</name>
    <dbReference type="NCBI Taxonomy" id="230495"/>
    <lineage>
        <taxon>Bacteria</taxon>
        <taxon>Pseudomonadati</taxon>
        <taxon>Pseudomonadota</taxon>
        <taxon>Gammaproteobacteria</taxon>
        <taxon>Oceanospirillales</taxon>
        <taxon>Saccharospirillaceae</taxon>
        <taxon>Reinekea</taxon>
    </lineage>
</organism>
<dbReference type="Gene3D" id="1.25.40.920">
    <property type="entry name" value="TRAP transporter T-component"/>
    <property type="match status" value="1"/>
</dbReference>
<evidence type="ECO:0000313" key="2">
    <source>
        <dbReference type="EMBL" id="TCS40750.1"/>
    </source>
</evidence>
<dbReference type="Proteomes" id="UP000295793">
    <property type="component" value="Unassembled WGS sequence"/>
</dbReference>
<proteinExistence type="predicted"/>
<dbReference type="InterPro" id="IPR038537">
    <property type="entry name" value="TatT_sf"/>
</dbReference>
<dbReference type="OrthoDB" id="5290315at2"/>
<evidence type="ECO:0000256" key="1">
    <source>
        <dbReference type="SAM" id="SignalP"/>
    </source>
</evidence>
<comment type="caution">
    <text evidence="2">The sequence shown here is derived from an EMBL/GenBank/DDBJ whole genome shotgun (WGS) entry which is preliminary data.</text>
</comment>
<keyword evidence="3" id="KW-1185">Reference proteome</keyword>
<feature type="signal peptide" evidence="1">
    <location>
        <begin position="1"/>
        <end position="20"/>
    </location>
</feature>
<keyword evidence="1" id="KW-0732">Signal</keyword>
<dbReference type="AlphaFoldDB" id="A0A4R3I6P1"/>
<sequence length="279" mass="30582">MKFRILASLSIVFFAGCATTRLPSNLSNAIVNSDDLSTVQDGLPSYLLMVDALTLTYPNSESLHLTAASLNGAYGGVFVGPEDVERKKLLSKKALGHAQTAFCLHDDDACGLTAMDANQLAEALVEWQDAKDIPYLYSLGTAWASYIQSNSDDWLVVAQLGQAETVLKQVASLDPTYEKGTALLYLGVMNSILPPSLGGKPDVAKHYYEQALEVAQGQNLIIYVYYAANYARLVFDQELHDELLNEVLELDPYVDGYTLQNIYAQKQAVELLASSNDYF</sequence>